<dbReference type="AlphaFoldDB" id="A0A6A6RC39"/>
<dbReference type="OrthoDB" id="3943268at2759"/>
<name>A0A6A6RC39_9PEZI</name>
<dbReference type="Proteomes" id="UP000799750">
    <property type="component" value="Unassembled WGS sequence"/>
</dbReference>
<keyword evidence="2" id="KW-1185">Reference proteome</keyword>
<feature type="non-terminal residue" evidence="1">
    <location>
        <position position="1"/>
    </location>
</feature>
<proteinExistence type="predicted"/>
<dbReference type="EMBL" id="MU004182">
    <property type="protein sequence ID" value="KAF2501936.1"/>
    <property type="molecule type" value="Genomic_DNA"/>
</dbReference>
<organism evidence="1 2">
    <name type="scientific">Lophium mytilinum</name>
    <dbReference type="NCBI Taxonomy" id="390894"/>
    <lineage>
        <taxon>Eukaryota</taxon>
        <taxon>Fungi</taxon>
        <taxon>Dikarya</taxon>
        <taxon>Ascomycota</taxon>
        <taxon>Pezizomycotina</taxon>
        <taxon>Dothideomycetes</taxon>
        <taxon>Pleosporomycetidae</taxon>
        <taxon>Mytilinidiales</taxon>
        <taxon>Mytilinidiaceae</taxon>
        <taxon>Lophium</taxon>
    </lineage>
</organism>
<protein>
    <submittedName>
        <fullName evidence="1">Uncharacterized protein</fullName>
    </submittedName>
</protein>
<reference evidence="1" key="1">
    <citation type="journal article" date="2020" name="Stud. Mycol.">
        <title>101 Dothideomycetes genomes: a test case for predicting lifestyles and emergence of pathogens.</title>
        <authorList>
            <person name="Haridas S."/>
            <person name="Albert R."/>
            <person name="Binder M."/>
            <person name="Bloem J."/>
            <person name="Labutti K."/>
            <person name="Salamov A."/>
            <person name="Andreopoulos B."/>
            <person name="Baker S."/>
            <person name="Barry K."/>
            <person name="Bills G."/>
            <person name="Bluhm B."/>
            <person name="Cannon C."/>
            <person name="Castanera R."/>
            <person name="Culley D."/>
            <person name="Daum C."/>
            <person name="Ezra D."/>
            <person name="Gonzalez J."/>
            <person name="Henrissat B."/>
            <person name="Kuo A."/>
            <person name="Liang C."/>
            <person name="Lipzen A."/>
            <person name="Lutzoni F."/>
            <person name="Magnuson J."/>
            <person name="Mondo S."/>
            <person name="Nolan M."/>
            <person name="Ohm R."/>
            <person name="Pangilinan J."/>
            <person name="Park H.-J."/>
            <person name="Ramirez L."/>
            <person name="Alfaro M."/>
            <person name="Sun H."/>
            <person name="Tritt A."/>
            <person name="Yoshinaga Y."/>
            <person name="Zwiers L.-H."/>
            <person name="Turgeon B."/>
            <person name="Goodwin S."/>
            <person name="Spatafora J."/>
            <person name="Crous P."/>
            <person name="Grigoriev I."/>
        </authorList>
    </citation>
    <scope>NUCLEOTIDE SEQUENCE</scope>
    <source>
        <strain evidence="1">CBS 269.34</strain>
    </source>
</reference>
<accession>A0A6A6RC39</accession>
<gene>
    <name evidence="1" type="ORF">BU16DRAFT_427321</name>
</gene>
<evidence type="ECO:0000313" key="1">
    <source>
        <dbReference type="EMBL" id="KAF2501936.1"/>
    </source>
</evidence>
<sequence length="141" mass="16097">FIEYLALAIYLTSGSPLRGEEVVLITYKNTIETGLRDLTIEPRLGLIRLNSRWHKMQNTTNIGSKSTRYFGPKLSNILKLYLLVVLPFYNFLSIKALGITTISPYLLEYNNSIIKSSSISNLLVKETKNFFKVGINISNYR</sequence>
<evidence type="ECO:0000313" key="2">
    <source>
        <dbReference type="Proteomes" id="UP000799750"/>
    </source>
</evidence>
<feature type="non-terminal residue" evidence="1">
    <location>
        <position position="141"/>
    </location>
</feature>